<keyword evidence="2" id="KW-1185">Reference proteome</keyword>
<evidence type="ECO:0000313" key="1">
    <source>
        <dbReference type="EMBL" id="CAD8138854.1"/>
    </source>
</evidence>
<organism evidence="1 2">
    <name type="scientific">Paramecium pentaurelia</name>
    <dbReference type="NCBI Taxonomy" id="43138"/>
    <lineage>
        <taxon>Eukaryota</taxon>
        <taxon>Sar</taxon>
        <taxon>Alveolata</taxon>
        <taxon>Ciliophora</taxon>
        <taxon>Intramacronucleata</taxon>
        <taxon>Oligohymenophorea</taxon>
        <taxon>Peniculida</taxon>
        <taxon>Parameciidae</taxon>
        <taxon>Paramecium</taxon>
    </lineage>
</organism>
<dbReference type="AlphaFoldDB" id="A0A8S1SKC2"/>
<protein>
    <submittedName>
        <fullName evidence="1">Uncharacterized protein</fullName>
    </submittedName>
</protein>
<reference evidence="1" key="1">
    <citation type="submission" date="2021-01" db="EMBL/GenBank/DDBJ databases">
        <authorList>
            <consortium name="Genoscope - CEA"/>
            <person name="William W."/>
        </authorList>
    </citation>
    <scope>NUCLEOTIDE SEQUENCE</scope>
</reference>
<accession>A0A8S1SKC2</accession>
<dbReference type="EMBL" id="CAJJDO010000007">
    <property type="protein sequence ID" value="CAD8138854.1"/>
    <property type="molecule type" value="Genomic_DNA"/>
</dbReference>
<comment type="caution">
    <text evidence="1">The sequence shown here is derived from an EMBL/GenBank/DDBJ whole genome shotgun (WGS) entry which is preliminary data.</text>
</comment>
<gene>
    <name evidence="1" type="ORF">PPENT_87.1.T0070346</name>
</gene>
<proteinExistence type="predicted"/>
<sequence length="50" mass="5999">MSKLNLKTKLNQFHHLLKQHNDIIQIKMILSFLPKPKSKQKMVSIRFQIL</sequence>
<evidence type="ECO:0000313" key="2">
    <source>
        <dbReference type="Proteomes" id="UP000689195"/>
    </source>
</evidence>
<name>A0A8S1SKC2_9CILI</name>
<dbReference type="Proteomes" id="UP000689195">
    <property type="component" value="Unassembled WGS sequence"/>
</dbReference>